<name>A0AAE1YCC1_9LAMI</name>
<feature type="compositionally biased region" description="Basic and acidic residues" evidence="2">
    <location>
        <begin position="149"/>
        <end position="168"/>
    </location>
</feature>
<reference evidence="4" key="2">
    <citation type="journal article" date="2024" name="Plant">
        <title>Genomic evolution and insights into agronomic trait innovations of Sesamum species.</title>
        <authorList>
            <person name="Miao H."/>
            <person name="Wang L."/>
            <person name="Qu L."/>
            <person name="Liu H."/>
            <person name="Sun Y."/>
            <person name="Le M."/>
            <person name="Wang Q."/>
            <person name="Wei S."/>
            <person name="Zheng Y."/>
            <person name="Lin W."/>
            <person name="Duan Y."/>
            <person name="Cao H."/>
            <person name="Xiong S."/>
            <person name="Wang X."/>
            <person name="Wei L."/>
            <person name="Li C."/>
            <person name="Ma Q."/>
            <person name="Ju M."/>
            <person name="Zhao R."/>
            <person name="Li G."/>
            <person name="Mu C."/>
            <person name="Tian Q."/>
            <person name="Mei H."/>
            <person name="Zhang T."/>
            <person name="Gao T."/>
            <person name="Zhang H."/>
        </authorList>
    </citation>
    <scope>NUCLEOTIDE SEQUENCE</scope>
    <source>
        <strain evidence="4">3651</strain>
    </source>
</reference>
<reference evidence="4" key="1">
    <citation type="submission" date="2020-06" db="EMBL/GenBank/DDBJ databases">
        <authorList>
            <person name="Li T."/>
            <person name="Hu X."/>
            <person name="Zhang T."/>
            <person name="Song X."/>
            <person name="Zhang H."/>
            <person name="Dai N."/>
            <person name="Sheng W."/>
            <person name="Hou X."/>
            <person name="Wei L."/>
        </authorList>
    </citation>
    <scope>NUCLEOTIDE SEQUENCE</scope>
    <source>
        <strain evidence="4">3651</strain>
        <tissue evidence="4">Leaf</tissue>
    </source>
</reference>
<dbReference type="GO" id="GO:0030014">
    <property type="term" value="C:CCR4-NOT complex"/>
    <property type="evidence" value="ECO:0007669"/>
    <property type="project" value="InterPro"/>
</dbReference>
<keyword evidence="1" id="KW-0479">Metal-binding</keyword>
<dbReference type="InterPro" id="IPR001841">
    <property type="entry name" value="Znf_RING"/>
</dbReference>
<feature type="compositionally biased region" description="Low complexity" evidence="2">
    <location>
        <begin position="268"/>
        <end position="278"/>
    </location>
</feature>
<dbReference type="GO" id="GO:0004842">
    <property type="term" value="F:ubiquitin-protein transferase activity"/>
    <property type="evidence" value="ECO:0007669"/>
    <property type="project" value="InterPro"/>
</dbReference>
<dbReference type="PANTHER" id="PTHR12603:SF0">
    <property type="entry name" value="CCR4-NOT TRANSCRIPTION COMPLEX SUBUNIT 4"/>
    <property type="match status" value="1"/>
</dbReference>
<keyword evidence="1" id="KW-0862">Zinc</keyword>
<feature type="region of interest" description="Disordered" evidence="2">
    <location>
        <begin position="260"/>
        <end position="284"/>
    </location>
</feature>
<feature type="compositionally biased region" description="Low complexity" evidence="2">
    <location>
        <begin position="204"/>
        <end position="228"/>
    </location>
</feature>
<dbReference type="Proteomes" id="UP001293254">
    <property type="component" value="Unassembled WGS sequence"/>
</dbReference>
<dbReference type="Pfam" id="PF14570">
    <property type="entry name" value="zf-RING_4"/>
    <property type="match status" value="1"/>
</dbReference>
<feature type="compositionally biased region" description="Low complexity" evidence="2">
    <location>
        <begin position="137"/>
        <end position="148"/>
    </location>
</feature>
<feature type="compositionally biased region" description="Polar residues" evidence="2">
    <location>
        <begin position="183"/>
        <end position="203"/>
    </location>
</feature>
<dbReference type="EMBL" id="JACGWO010000005">
    <property type="protein sequence ID" value="KAK4427201.1"/>
    <property type="molecule type" value="Genomic_DNA"/>
</dbReference>
<feature type="region of interest" description="Disordered" evidence="2">
    <location>
        <begin position="126"/>
        <end position="228"/>
    </location>
</feature>
<dbReference type="GO" id="GO:0008270">
    <property type="term" value="F:zinc ion binding"/>
    <property type="evidence" value="ECO:0007669"/>
    <property type="project" value="UniProtKB-KW"/>
</dbReference>
<keyword evidence="1" id="KW-0863">Zinc-finger</keyword>
<evidence type="ECO:0000256" key="1">
    <source>
        <dbReference type="PROSITE-ProRule" id="PRU00175"/>
    </source>
</evidence>
<gene>
    <name evidence="4" type="ORF">Salat_1489000</name>
</gene>
<evidence type="ECO:0000313" key="4">
    <source>
        <dbReference type="EMBL" id="KAK4427201.1"/>
    </source>
</evidence>
<evidence type="ECO:0000259" key="3">
    <source>
        <dbReference type="PROSITE" id="PS50089"/>
    </source>
</evidence>
<dbReference type="Gene3D" id="3.30.40.10">
    <property type="entry name" value="Zinc/RING finger domain, C3HC4 (zinc finger)"/>
    <property type="match status" value="1"/>
</dbReference>
<dbReference type="InterPro" id="IPR039515">
    <property type="entry name" value="NOT4_mRING-HC-C4C4"/>
</dbReference>
<keyword evidence="5" id="KW-1185">Reference proteome</keyword>
<dbReference type="FunFam" id="3.30.40.10:FF:000383">
    <property type="entry name" value="RING/U-box superfamily protein"/>
    <property type="match status" value="1"/>
</dbReference>
<dbReference type="PROSITE" id="PS50089">
    <property type="entry name" value="ZF_RING_2"/>
    <property type="match status" value="1"/>
</dbReference>
<dbReference type="InterPro" id="IPR013083">
    <property type="entry name" value="Znf_RING/FYVE/PHD"/>
</dbReference>
<organism evidence="4 5">
    <name type="scientific">Sesamum alatum</name>
    <dbReference type="NCBI Taxonomy" id="300844"/>
    <lineage>
        <taxon>Eukaryota</taxon>
        <taxon>Viridiplantae</taxon>
        <taxon>Streptophyta</taxon>
        <taxon>Embryophyta</taxon>
        <taxon>Tracheophyta</taxon>
        <taxon>Spermatophyta</taxon>
        <taxon>Magnoliopsida</taxon>
        <taxon>eudicotyledons</taxon>
        <taxon>Gunneridae</taxon>
        <taxon>Pentapetalae</taxon>
        <taxon>asterids</taxon>
        <taxon>lamiids</taxon>
        <taxon>Lamiales</taxon>
        <taxon>Pedaliaceae</taxon>
        <taxon>Sesamum</taxon>
    </lineage>
</organism>
<dbReference type="SUPFAM" id="SSF57850">
    <property type="entry name" value="RING/U-box"/>
    <property type="match status" value="1"/>
</dbReference>
<sequence>MPSRYLVIFELSSGGQAGNKVDVGGQKCQLRSYIFASELCSSRFLVCRVEKREKGFERSRAVSFRVFPIRERVDSAMISDSIPNASVAMASSNPKDFAKKKRANRSAKLKQCKLDARREQWLSQVKNKGGSKEEANVGGVAHGVPAVHLENERGRPVEKLEIKPRSGEEIYGDGSSMHHYSDSESLPSNSPTSHTSSVLGSNDSGANFTASSRSSSSSGRSSSSCSNGFCSGNMSEEDEGDVGDDDCLDDWEAVADALAANDNKQQEGSPNSGFGSPSSKKHDNAAEFGSQVDVPNQSFSGIDISNVNPEFGTTKQRPQVTCCAWRPDDAYRPQSLPNLSKQYSFPLNSERRFGRGSVWGCKNLGPIPKSCPICFEDLDCTDSSFLPCSCGFRLCLFCHKRILEEDGRCPGCRKQYECEPVEGEATLDGGSLTIRLPRSCSMITRS</sequence>
<evidence type="ECO:0000313" key="5">
    <source>
        <dbReference type="Proteomes" id="UP001293254"/>
    </source>
</evidence>
<dbReference type="PANTHER" id="PTHR12603">
    <property type="entry name" value="CCR4-NOT TRANSCRIPTION COMPLEX RELATED"/>
    <property type="match status" value="1"/>
</dbReference>
<accession>A0AAE1YCC1</accession>
<dbReference type="GO" id="GO:0016567">
    <property type="term" value="P:protein ubiquitination"/>
    <property type="evidence" value="ECO:0007669"/>
    <property type="project" value="TreeGrafter"/>
</dbReference>
<dbReference type="InterPro" id="IPR039780">
    <property type="entry name" value="Mot2"/>
</dbReference>
<dbReference type="AlphaFoldDB" id="A0AAE1YCC1"/>
<dbReference type="CDD" id="cd16618">
    <property type="entry name" value="mRING-HC-C4C4_CNOT4"/>
    <property type="match status" value="1"/>
</dbReference>
<evidence type="ECO:0000256" key="2">
    <source>
        <dbReference type="SAM" id="MobiDB-lite"/>
    </source>
</evidence>
<comment type="caution">
    <text evidence="4">The sequence shown here is derived from an EMBL/GenBank/DDBJ whole genome shotgun (WGS) entry which is preliminary data.</text>
</comment>
<protein>
    <recommendedName>
        <fullName evidence="3">RING-type domain-containing protein</fullName>
    </recommendedName>
</protein>
<proteinExistence type="predicted"/>
<feature type="domain" description="RING-type" evidence="3">
    <location>
        <begin position="371"/>
        <end position="413"/>
    </location>
</feature>